<proteinExistence type="predicted"/>
<dbReference type="AlphaFoldDB" id="A0A6N2UHB1"/>
<evidence type="ECO:0000256" key="3">
    <source>
        <dbReference type="ARBA" id="ARBA00022692"/>
    </source>
</evidence>
<dbReference type="Pfam" id="PF03706">
    <property type="entry name" value="LPG_synthase_TM"/>
    <property type="match status" value="1"/>
</dbReference>
<comment type="subcellular location">
    <subcellularLocation>
        <location evidence="1">Cell membrane</location>
        <topology evidence="1">Multi-pass membrane protein</topology>
    </subcellularLocation>
</comment>
<protein>
    <submittedName>
        <fullName evidence="7">Uncharacterized protein</fullName>
    </submittedName>
</protein>
<evidence type="ECO:0000256" key="5">
    <source>
        <dbReference type="ARBA" id="ARBA00023136"/>
    </source>
</evidence>
<dbReference type="EMBL" id="CACRTB010000015">
    <property type="protein sequence ID" value="VYT16999.1"/>
    <property type="molecule type" value="Genomic_DNA"/>
</dbReference>
<keyword evidence="2" id="KW-1003">Cell membrane</keyword>
<feature type="transmembrane region" description="Helical" evidence="6">
    <location>
        <begin position="12"/>
        <end position="29"/>
    </location>
</feature>
<reference evidence="7" key="1">
    <citation type="submission" date="2019-11" db="EMBL/GenBank/DDBJ databases">
        <authorList>
            <person name="Feng L."/>
        </authorList>
    </citation>
    <scope>NUCLEOTIDE SEQUENCE</scope>
    <source>
        <strain evidence="7">BcaccaeLFYP20</strain>
    </source>
</reference>
<feature type="transmembrane region" description="Helical" evidence="6">
    <location>
        <begin position="44"/>
        <end position="63"/>
    </location>
</feature>
<keyword evidence="3 6" id="KW-0812">Transmembrane</keyword>
<dbReference type="GO" id="GO:0005886">
    <property type="term" value="C:plasma membrane"/>
    <property type="evidence" value="ECO:0007669"/>
    <property type="project" value="UniProtKB-SubCell"/>
</dbReference>
<evidence type="ECO:0000256" key="4">
    <source>
        <dbReference type="ARBA" id="ARBA00022989"/>
    </source>
</evidence>
<accession>A0A6N2UHB1</accession>
<keyword evidence="4 6" id="KW-1133">Transmembrane helix</keyword>
<gene>
    <name evidence="7" type="ORF">BCLFYP20_02525</name>
</gene>
<name>A0A6N2UHB1_9BACE</name>
<evidence type="ECO:0000256" key="1">
    <source>
        <dbReference type="ARBA" id="ARBA00004651"/>
    </source>
</evidence>
<organism evidence="7">
    <name type="scientific">Bacteroides caccae</name>
    <dbReference type="NCBI Taxonomy" id="47678"/>
    <lineage>
        <taxon>Bacteria</taxon>
        <taxon>Pseudomonadati</taxon>
        <taxon>Bacteroidota</taxon>
        <taxon>Bacteroidia</taxon>
        <taxon>Bacteroidales</taxon>
        <taxon>Bacteroidaceae</taxon>
        <taxon>Bacteroides</taxon>
    </lineage>
</organism>
<evidence type="ECO:0000256" key="2">
    <source>
        <dbReference type="ARBA" id="ARBA00022475"/>
    </source>
</evidence>
<keyword evidence="5 6" id="KW-0472">Membrane</keyword>
<evidence type="ECO:0000256" key="6">
    <source>
        <dbReference type="SAM" id="Phobius"/>
    </source>
</evidence>
<sequence>MKKLLKKTLKLILPIVLGGFILFWVYHNFDFTKVGEVLLHGTNWWWMFFSLLFGVLAQVFRGWRWKQMLEPLEAFPKRSDCVNAIFISYAVV</sequence>
<dbReference type="InterPro" id="IPR022791">
    <property type="entry name" value="L-PG_synthase/AglD"/>
</dbReference>
<evidence type="ECO:0000313" key="7">
    <source>
        <dbReference type="EMBL" id="VYT16999.1"/>
    </source>
</evidence>